<protein>
    <submittedName>
        <fullName evidence="2">UDP-N-acetylglucosamine 2-epimerase (Non-hydrolysing)/GDP/UDP-N,N'-diacetylbacillosamine 2-epimerase (Hydrolysing)</fullName>
    </submittedName>
</protein>
<dbReference type="GO" id="GO:0004553">
    <property type="term" value="F:hydrolase activity, hydrolyzing O-glycosyl compounds"/>
    <property type="evidence" value="ECO:0007669"/>
    <property type="project" value="InterPro"/>
</dbReference>
<dbReference type="Proteomes" id="UP000219546">
    <property type="component" value="Unassembled WGS sequence"/>
</dbReference>
<dbReference type="GO" id="GO:0006047">
    <property type="term" value="P:UDP-N-acetylglucosamine metabolic process"/>
    <property type="evidence" value="ECO:0007669"/>
    <property type="project" value="InterPro"/>
</dbReference>
<name>A0A285CZQ6_9BACI</name>
<dbReference type="InterPro" id="IPR003331">
    <property type="entry name" value="UDP_GlcNAc_Epimerase_2_dom"/>
</dbReference>
<dbReference type="SUPFAM" id="SSF53756">
    <property type="entry name" value="UDP-Glycosyltransferase/glycogen phosphorylase"/>
    <property type="match status" value="1"/>
</dbReference>
<dbReference type="CDD" id="cd03786">
    <property type="entry name" value="GTB_UDP-GlcNAc_2-Epimerase"/>
    <property type="match status" value="1"/>
</dbReference>
<dbReference type="EMBL" id="OAOP01000006">
    <property type="protein sequence ID" value="SNX72895.1"/>
    <property type="molecule type" value="Genomic_DNA"/>
</dbReference>
<sequence length="383" mass="43089">MAKRKICIITGTRAEYGLLYWLMKKIQQDLDLELQIIATGMHLSPEFGLTYKQIEEDGFIINEKVEMLLSSDTPTAVAKSVGLGTIGFSESLSRLKPDLIIILGDRFELLSVAQTALLLKIPIAHIHGGEKTFGAYDDSIRHAITKMSYLHFVSTDEHRKRVIRLGEHPSRVFNVGAPGVENIKKLNLLTKCELEESLEISLQEPLFLITHHPTTLSQNPIEGTVELLEALDHFENATIIFTKANADDHGREINKLIAKFVSNDLNKRKMFDSLGQLRYLSLLKYASVSVGNSSSGLLEAPYLKTPTVNIGDRQKGRVRPESVFDCSPNSIEIIKTIRKAMEYSFQEKEKYEIFGDGDTSMKIIEILKNTVINSPMKEFYDGE</sequence>
<feature type="domain" description="UDP-N-acetylglucosamine 2-epimerase" evidence="1">
    <location>
        <begin position="24"/>
        <end position="368"/>
    </location>
</feature>
<dbReference type="InterPro" id="IPR020004">
    <property type="entry name" value="UDP-GlcNAc_Epase"/>
</dbReference>
<dbReference type="OrthoDB" id="9803238at2"/>
<dbReference type="NCBIfam" id="TIGR03568">
    <property type="entry name" value="NeuC_NnaA"/>
    <property type="match status" value="1"/>
</dbReference>
<dbReference type="Gene3D" id="3.40.50.2000">
    <property type="entry name" value="Glycogen Phosphorylase B"/>
    <property type="match status" value="2"/>
</dbReference>
<accession>A0A285CZQ6</accession>
<dbReference type="InterPro" id="IPR029767">
    <property type="entry name" value="WecB-like"/>
</dbReference>
<keyword evidence="3" id="KW-1185">Reference proteome</keyword>
<proteinExistence type="predicted"/>
<dbReference type="Pfam" id="PF02350">
    <property type="entry name" value="Epimerase_2"/>
    <property type="match status" value="1"/>
</dbReference>
<evidence type="ECO:0000313" key="3">
    <source>
        <dbReference type="Proteomes" id="UP000219546"/>
    </source>
</evidence>
<dbReference type="RefSeq" id="WP_097159393.1">
    <property type="nucleotide sequence ID" value="NZ_JBEPMQ010000005.1"/>
</dbReference>
<dbReference type="PANTHER" id="PTHR43174">
    <property type="entry name" value="UDP-N-ACETYLGLUCOSAMINE 2-EPIMERASE"/>
    <property type="match status" value="1"/>
</dbReference>
<dbReference type="AlphaFoldDB" id="A0A285CZQ6"/>
<evidence type="ECO:0000313" key="2">
    <source>
        <dbReference type="EMBL" id="SNX72895.1"/>
    </source>
</evidence>
<reference evidence="2 3" key="1">
    <citation type="submission" date="2017-08" db="EMBL/GenBank/DDBJ databases">
        <authorList>
            <person name="de Groot N.N."/>
        </authorList>
    </citation>
    <scope>NUCLEOTIDE SEQUENCE [LARGE SCALE GENOMIC DNA]</scope>
    <source>
        <strain evidence="2 3">JC228</strain>
    </source>
</reference>
<organism evidence="2 3">
    <name type="scientific">Bacillus oleivorans</name>
    <dbReference type="NCBI Taxonomy" id="1448271"/>
    <lineage>
        <taxon>Bacteria</taxon>
        <taxon>Bacillati</taxon>
        <taxon>Bacillota</taxon>
        <taxon>Bacilli</taxon>
        <taxon>Bacillales</taxon>
        <taxon>Bacillaceae</taxon>
        <taxon>Bacillus</taxon>
    </lineage>
</organism>
<dbReference type="PANTHER" id="PTHR43174:SF3">
    <property type="entry name" value="UDP-N-ACETYLGLUCOSAMINE 2-EPIMERASE"/>
    <property type="match status" value="1"/>
</dbReference>
<evidence type="ECO:0000259" key="1">
    <source>
        <dbReference type="Pfam" id="PF02350"/>
    </source>
</evidence>
<gene>
    <name evidence="2" type="ORF">SAMN05877753_106242</name>
</gene>